<dbReference type="EMBL" id="SIHI01000010">
    <property type="protein sequence ID" value="TWT51808.1"/>
    <property type="molecule type" value="Genomic_DNA"/>
</dbReference>
<feature type="transmembrane region" description="Helical" evidence="1">
    <location>
        <begin position="6"/>
        <end position="26"/>
    </location>
</feature>
<dbReference type="AlphaFoldDB" id="A0A5C5WMG4"/>
<keyword evidence="1" id="KW-1133">Transmembrane helix</keyword>
<reference evidence="2 3" key="1">
    <citation type="submission" date="2019-02" db="EMBL/GenBank/DDBJ databases">
        <title>Deep-cultivation of Planctomycetes and their phenomic and genomic characterization uncovers novel biology.</title>
        <authorList>
            <person name="Wiegand S."/>
            <person name="Jogler M."/>
            <person name="Boedeker C."/>
            <person name="Pinto D."/>
            <person name="Vollmers J."/>
            <person name="Rivas-Marin E."/>
            <person name="Kohn T."/>
            <person name="Peeters S.H."/>
            <person name="Heuer A."/>
            <person name="Rast P."/>
            <person name="Oberbeckmann S."/>
            <person name="Bunk B."/>
            <person name="Jeske O."/>
            <person name="Meyerdierks A."/>
            <person name="Storesund J.E."/>
            <person name="Kallscheuer N."/>
            <person name="Luecker S."/>
            <person name="Lage O.M."/>
            <person name="Pohl T."/>
            <person name="Merkel B.J."/>
            <person name="Hornburger P."/>
            <person name="Mueller R.-W."/>
            <person name="Bruemmer F."/>
            <person name="Labrenz M."/>
            <person name="Spormann A.M."/>
            <person name="Op Den Camp H."/>
            <person name="Overmann J."/>
            <person name="Amann R."/>
            <person name="Jetten M.S.M."/>
            <person name="Mascher T."/>
            <person name="Medema M.H."/>
            <person name="Devos D.P."/>
            <person name="Kaster A.-K."/>
            <person name="Ovreas L."/>
            <person name="Rohde M."/>
            <person name="Galperin M.Y."/>
            <person name="Jogler C."/>
        </authorList>
    </citation>
    <scope>NUCLEOTIDE SEQUENCE [LARGE SCALE GENOMIC DNA]</scope>
    <source>
        <strain evidence="2 3">KOR42</strain>
    </source>
</reference>
<dbReference type="Proteomes" id="UP000317243">
    <property type="component" value="Unassembled WGS sequence"/>
</dbReference>
<organism evidence="2 3">
    <name type="scientific">Thalassoglobus neptunius</name>
    <dbReference type="NCBI Taxonomy" id="1938619"/>
    <lineage>
        <taxon>Bacteria</taxon>
        <taxon>Pseudomonadati</taxon>
        <taxon>Planctomycetota</taxon>
        <taxon>Planctomycetia</taxon>
        <taxon>Planctomycetales</taxon>
        <taxon>Planctomycetaceae</taxon>
        <taxon>Thalassoglobus</taxon>
    </lineage>
</organism>
<comment type="caution">
    <text evidence="2">The sequence shown here is derived from an EMBL/GenBank/DDBJ whole genome shotgun (WGS) entry which is preliminary data.</text>
</comment>
<sequence>MFFAGLTIGVFLGLVSILFPFLWVAFSEVNKKADQEASRLLRRFLPF</sequence>
<evidence type="ECO:0000256" key="1">
    <source>
        <dbReference type="SAM" id="Phobius"/>
    </source>
</evidence>
<keyword evidence="3" id="KW-1185">Reference proteome</keyword>
<name>A0A5C5WMG4_9PLAN</name>
<protein>
    <submittedName>
        <fullName evidence="2">Uncharacterized protein</fullName>
    </submittedName>
</protein>
<keyword evidence="1" id="KW-0472">Membrane</keyword>
<evidence type="ECO:0000313" key="2">
    <source>
        <dbReference type="EMBL" id="TWT51808.1"/>
    </source>
</evidence>
<proteinExistence type="predicted"/>
<gene>
    <name evidence="2" type="ORF">KOR42_32810</name>
</gene>
<accession>A0A5C5WMG4</accession>
<evidence type="ECO:0000313" key="3">
    <source>
        <dbReference type="Proteomes" id="UP000317243"/>
    </source>
</evidence>
<keyword evidence="1" id="KW-0812">Transmembrane</keyword>